<dbReference type="EMBL" id="AAGFSO010000016">
    <property type="protein sequence ID" value="EBN4402370.1"/>
    <property type="molecule type" value="Genomic_DNA"/>
</dbReference>
<gene>
    <name evidence="6" type="ORF">DSA09_20270</name>
</gene>
<accession>A0A5T8BEP4</accession>
<name>A0A5T8BEP4_SALER</name>
<dbReference type="InterPro" id="IPR008966">
    <property type="entry name" value="Adhesion_dom_sf"/>
</dbReference>
<dbReference type="InterPro" id="IPR050263">
    <property type="entry name" value="Bact_Fimbrial_Adh_Pro"/>
</dbReference>
<dbReference type="AlphaFoldDB" id="A0A5T8BEP4"/>
<dbReference type="PANTHER" id="PTHR33420">
    <property type="entry name" value="FIMBRIAL SUBUNIT ELFA-RELATED"/>
    <property type="match status" value="1"/>
</dbReference>
<evidence type="ECO:0000256" key="2">
    <source>
        <dbReference type="ARBA" id="ARBA00006671"/>
    </source>
</evidence>
<feature type="signal peptide" evidence="5">
    <location>
        <begin position="1"/>
        <end position="26"/>
    </location>
</feature>
<dbReference type="GO" id="GO:0043709">
    <property type="term" value="P:cell adhesion involved in single-species biofilm formation"/>
    <property type="evidence" value="ECO:0007669"/>
    <property type="project" value="TreeGrafter"/>
</dbReference>
<sequence length="195" mass="19834">MRFSTNKALLALAVCSSFVCASAAMAAKGNSVSMHFVGAVTGSTCDVRPFNSAGVDATTINVGTVKPDGSGVEAPVNFYLKPVNCDINAIASTNASILWESSGLSTVGLLNARGSATGVYVKLMPVDEANANVIDKDNGVKADGVIGEGNNIVYYKSDKALTGSFAYKVGLGVDSGVTPTAGTVDADATYTVAYN</sequence>
<proteinExistence type="inferred from homology"/>
<evidence type="ECO:0000313" key="6">
    <source>
        <dbReference type="EMBL" id="EBN4402370.1"/>
    </source>
</evidence>
<comment type="subcellular location">
    <subcellularLocation>
        <location evidence="1">Fimbrium</location>
    </subcellularLocation>
</comment>
<feature type="chain" id="PRO_5030139154" evidence="5">
    <location>
        <begin position="27"/>
        <end position="195"/>
    </location>
</feature>
<evidence type="ECO:0000256" key="1">
    <source>
        <dbReference type="ARBA" id="ARBA00004561"/>
    </source>
</evidence>
<evidence type="ECO:0000256" key="4">
    <source>
        <dbReference type="ARBA" id="ARBA00023263"/>
    </source>
</evidence>
<keyword evidence="3 5" id="KW-0732">Signal</keyword>
<protein>
    <submittedName>
        <fullName evidence="6">Type 1 fimbrial protein</fullName>
    </submittedName>
</protein>
<keyword evidence="4" id="KW-0281">Fimbrium</keyword>
<dbReference type="SUPFAM" id="SSF49401">
    <property type="entry name" value="Bacterial adhesins"/>
    <property type="match status" value="1"/>
</dbReference>
<reference evidence="6" key="1">
    <citation type="submission" date="2018-07" db="EMBL/GenBank/DDBJ databases">
        <authorList>
            <consortium name="PulseNet: The National Subtyping Network for Foodborne Disease Surveillance"/>
            <person name="Tarr C.L."/>
            <person name="Trees E."/>
            <person name="Katz L.S."/>
            <person name="Carleton-Romer H.A."/>
            <person name="Stroika S."/>
            <person name="Kucerova Z."/>
            <person name="Roache K.F."/>
            <person name="Sabol A.L."/>
            <person name="Besser J."/>
            <person name="Gerner-Smidt P."/>
        </authorList>
    </citation>
    <scope>NUCLEOTIDE SEQUENCE</scope>
    <source>
        <strain evidence="6">PNUSAS044948</strain>
    </source>
</reference>
<evidence type="ECO:0000256" key="3">
    <source>
        <dbReference type="ARBA" id="ARBA00022729"/>
    </source>
</evidence>
<dbReference type="GO" id="GO:0009289">
    <property type="term" value="C:pilus"/>
    <property type="evidence" value="ECO:0007669"/>
    <property type="project" value="UniProtKB-SubCell"/>
</dbReference>
<evidence type="ECO:0000256" key="5">
    <source>
        <dbReference type="SAM" id="SignalP"/>
    </source>
</evidence>
<dbReference type="InterPro" id="IPR036937">
    <property type="entry name" value="Adhesion_dom_fimbrial_sf"/>
</dbReference>
<dbReference type="PANTHER" id="PTHR33420:SF3">
    <property type="entry name" value="FIMBRIAL SUBUNIT ELFA"/>
    <property type="match status" value="1"/>
</dbReference>
<comment type="caution">
    <text evidence="6">The sequence shown here is derived from an EMBL/GenBank/DDBJ whole genome shotgun (WGS) entry which is preliminary data.</text>
</comment>
<organism evidence="6">
    <name type="scientific">Salmonella enterica</name>
    <name type="common">Salmonella choleraesuis</name>
    <dbReference type="NCBI Taxonomy" id="28901"/>
    <lineage>
        <taxon>Bacteria</taxon>
        <taxon>Pseudomonadati</taxon>
        <taxon>Pseudomonadota</taxon>
        <taxon>Gammaproteobacteria</taxon>
        <taxon>Enterobacterales</taxon>
        <taxon>Enterobacteriaceae</taxon>
        <taxon>Salmonella</taxon>
    </lineage>
</organism>
<comment type="similarity">
    <text evidence="2">Belongs to the fimbrial protein family.</text>
</comment>
<dbReference type="Gene3D" id="2.60.40.1090">
    <property type="entry name" value="Fimbrial-type adhesion domain"/>
    <property type="match status" value="1"/>
</dbReference>